<dbReference type="InterPro" id="IPR024185">
    <property type="entry name" value="FTHF_cligase-like_sf"/>
</dbReference>
<keyword evidence="5" id="KW-0460">Magnesium</keyword>
<protein>
    <recommendedName>
        <fullName evidence="5">5-formyltetrahydrofolate cyclo-ligase</fullName>
        <ecNumber evidence="5">6.3.3.2</ecNumber>
    </recommendedName>
</protein>
<dbReference type="SUPFAM" id="SSF100950">
    <property type="entry name" value="NagB/RpiA/CoA transferase-like"/>
    <property type="match status" value="1"/>
</dbReference>
<keyword evidence="7" id="KW-1185">Reference proteome</keyword>
<dbReference type="PIRSF" id="PIRSF006806">
    <property type="entry name" value="FTHF_cligase"/>
    <property type="match status" value="1"/>
</dbReference>
<evidence type="ECO:0000256" key="4">
    <source>
        <dbReference type="PIRSR" id="PIRSR006806-1"/>
    </source>
</evidence>
<keyword evidence="5" id="KW-0479">Metal-binding</keyword>
<dbReference type="InterPro" id="IPR002698">
    <property type="entry name" value="FTHF_cligase"/>
</dbReference>
<feature type="binding site" evidence="4">
    <location>
        <position position="64"/>
    </location>
    <ligand>
        <name>substrate</name>
    </ligand>
</feature>
<evidence type="ECO:0000313" key="6">
    <source>
        <dbReference type="EMBL" id="GGG82251.1"/>
    </source>
</evidence>
<dbReference type="PANTHER" id="PTHR23407:SF1">
    <property type="entry name" value="5-FORMYLTETRAHYDROFOLATE CYCLO-LIGASE"/>
    <property type="match status" value="1"/>
</dbReference>
<dbReference type="GO" id="GO:0005524">
    <property type="term" value="F:ATP binding"/>
    <property type="evidence" value="ECO:0007669"/>
    <property type="project" value="UniProtKB-KW"/>
</dbReference>
<name>A0A917HKE1_9BACL</name>
<comment type="similarity">
    <text evidence="1 5">Belongs to the 5-formyltetrahydrofolate cyclo-ligase family.</text>
</comment>
<keyword evidence="3 4" id="KW-0067">ATP-binding</keyword>
<evidence type="ECO:0000256" key="1">
    <source>
        <dbReference type="ARBA" id="ARBA00010638"/>
    </source>
</evidence>
<dbReference type="Proteomes" id="UP000600247">
    <property type="component" value="Unassembled WGS sequence"/>
</dbReference>
<dbReference type="EMBL" id="BMHY01000010">
    <property type="protein sequence ID" value="GGG82251.1"/>
    <property type="molecule type" value="Genomic_DNA"/>
</dbReference>
<organism evidence="6 7">
    <name type="scientific">Paenibacillus radicis</name>
    <name type="common">ex Gao et al. 2016</name>
    <dbReference type="NCBI Taxonomy" id="1737354"/>
    <lineage>
        <taxon>Bacteria</taxon>
        <taxon>Bacillati</taxon>
        <taxon>Bacillota</taxon>
        <taxon>Bacilli</taxon>
        <taxon>Bacillales</taxon>
        <taxon>Paenibacillaceae</taxon>
        <taxon>Paenibacillus</taxon>
    </lineage>
</organism>
<dbReference type="PANTHER" id="PTHR23407">
    <property type="entry name" value="ATPASE INHIBITOR/5-FORMYLTETRAHYDROFOLATE CYCLO-LIGASE"/>
    <property type="match status" value="1"/>
</dbReference>
<dbReference type="NCBIfam" id="TIGR02727">
    <property type="entry name" value="MTHFS_bact"/>
    <property type="match status" value="1"/>
</dbReference>
<proteinExistence type="inferred from homology"/>
<dbReference type="GO" id="GO:0046872">
    <property type="term" value="F:metal ion binding"/>
    <property type="evidence" value="ECO:0007669"/>
    <property type="project" value="UniProtKB-KW"/>
</dbReference>
<dbReference type="Gene3D" id="3.40.50.10420">
    <property type="entry name" value="NagB/RpiA/CoA transferase-like"/>
    <property type="match status" value="1"/>
</dbReference>
<dbReference type="Pfam" id="PF01812">
    <property type="entry name" value="5-FTHF_cyc-lig"/>
    <property type="match status" value="1"/>
</dbReference>
<reference evidence="6 7" key="1">
    <citation type="journal article" date="2014" name="Int. J. Syst. Evol. Microbiol.">
        <title>Complete genome sequence of Corynebacterium casei LMG S-19264T (=DSM 44701T), isolated from a smear-ripened cheese.</title>
        <authorList>
            <consortium name="US DOE Joint Genome Institute (JGI-PGF)"/>
            <person name="Walter F."/>
            <person name="Albersmeier A."/>
            <person name="Kalinowski J."/>
            <person name="Ruckert C."/>
        </authorList>
    </citation>
    <scope>NUCLEOTIDE SEQUENCE [LARGE SCALE GENOMIC DNA]</scope>
    <source>
        <strain evidence="6 7">CGMCC 1.15286</strain>
    </source>
</reference>
<dbReference type="GO" id="GO:0035999">
    <property type="term" value="P:tetrahydrofolate interconversion"/>
    <property type="evidence" value="ECO:0007669"/>
    <property type="project" value="TreeGrafter"/>
</dbReference>
<feature type="binding site" evidence="4">
    <location>
        <begin position="144"/>
        <end position="152"/>
    </location>
    <ligand>
        <name>ATP</name>
        <dbReference type="ChEBI" id="CHEBI:30616"/>
    </ligand>
</feature>
<sequence length="203" mass="22710">MDEQLHLAAGLDKNMLRQKMLAARNSLSAEECAEKSAVVCRYLAEWLTEKAAKRVMCYAPFRSELDTRPLMEWAWQSGLGVVLPRSEPADRSMSLHLISRWEDLIAGAYGIMEPDPAASPALAEQEWPRIIIVPGVAFDSCGGRLGYGGGYYDRFAQRLGDESVWIGAAFDVQLMSLEMEKLPMQPHDKRMDGLITESGLRLF</sequence>
<dbReference type="GO" id="GO:0030272">
    <property type="term" value="F:5-formyltetrahydrofolate cyclo-ligase activity"/>
    <property type="evidence" value="ECO:0007669"/>
    <property type="project" value="UniProtKB-EC"/>
</dbReference>
<gene>
    <name evidence="6" type="ORF">GCM10010918_44540</name>
</gene>
<keyword evidence="2 4" id="KW-0547">Nucleotide-binding</keyword>
<evidence type="ECO:0000313" key="7">
    <source>
        <dbReference type="Proteomes" id="UP000600247"/>
    </source>
</evidence>
<evidence type="ECO:0000256" key="3">
    <source>
        <dbReference type="ARBA" id="ARBA00022840"/>
    </source>
</evidence>
<dbReference type="RefSeq" id="WP_188891535.1">
    <property type="nucleotide sequence ID" value="NZ_BMHY01000010.1"/>
</dbReference>
<evidence type="ECO:0000256" key="5">
    <source>
        <dbReference type="RuleBase" id="RU361279"/>
    </source>
</evidence>
<dbReference type="EC" id="6.3.3.2" evidence="5"/>
<comment type="catalytic activity">
    <reaction evidence="5">
        <text>(6S)-5-formyl-5,6,7,8-tetrahydrofolate + ATP = (6R)-5,10-methenyltetrahydrofolate + ADP + phosphate</text>
        <dbReference type="Rhea" id="RHEA:10488"/>
        <dbReference type="ChEBI" id="CHEBI:30616"/>
        <dbReference type="ChEBI" id="CHEBI:43474"/>
        <dbReference type="ChEBI" id="CHEBI:57455"/>
        <dbReference type="ChEBI" id="CHEBI:57457"/>
        <dbReference type="ChEBI" id="CHEBI:456216"/>
        <dbReference type="EC" id="6.3.3.2"/>
    </reaction>
</comment>
<accession>A0A917HKE1</accession>
<comment type="caution">
    <text evidence="6">The sequence shown here is derived from an EMBL/GenBank/DDBJ whole genome shotgun (WGS) entry which is preliminary data.</text>
</comment>
<dbReference type="GO" id="GO:0009396">
    <property type="term" value="P:folic acid-containing compound biosynthetic process"/>
    <property type="evidence" value="ECO:0007669"/>
    <property type="project" value="TreeGrafter"/>
</dbReference>
<dbReference type="InterPro" id="IPR037171">
    <property type="entry name" value="NagB/RpiA_transferase-like"/>
</dbReference>
<evidence type="ECO:0000256" key="2">
    <source>
        <dbReference type="ARBA" id="ARBA00022741"/>
    </source>
</evidence>
<dbReference type="AlphaFoldDB" id="A0A917HKE1"/>
<feature type="binding site" evidence="4">
    <location>
        <begin position="13"/>
        <end position="17"/>
    </location>
    <ligand>
        <name>ATP</name>
        <dbReference type="ChEBI" id="CHEBI:30616"/>
    </ligand>
</feature>
<comment type="cofactor">
    <cofactor evidence="5">
        <name>Mg(2+)</name>
        <dbReference type="ChEBI" id="CHEBI:18420"/>
    </cofactor>
</comment>